<dbReference type="GO" id="GO:0030134">
    <property type="term" value="C:COPII-coated ER to Golgi transport vesicle"/>
    <property type="evidence" value="ECO:0007669"/>
    <property type="project" value="TreeGrafter"/>
</dbReference>
<evidence type="ECO:0000313" key="11">
    <source>
        <dbReference type="EMBL" id="CAG8537486.1"/>
    </source>
</evidence>
<evidence type="ECO:0000256" key="2">
    <source>
        <dbReference type="ARBA" id="ARBA00022448"/>
    </source>
</evidence>
<proteinExistence type="inferred from homology"/>
<evidence type="ECO:0000256" key="9">
    <source>
        <dbReference type="RuleBase" id="RU368073"/>
    </source>
</evidence>
<keyword evidence="8 9" id="KW-0472">Membrane</keyword>
<dbReference type="GO" id="GO:0006888">
    <property type="term" value="P:endoplasmic reticulum to Golgi vesicle-mediated transport"/>
    <property type="evidence" value="ECO:0007669"/>
    <property type="project" value="UniProtKB-UniRule"/>
</dbReference>
<evidence type="ECO:0000256" key="10">
    <source>
        <dbReference type="SAM" id="MobiDB-lite"/>
    </source>
</evidence>
<evidence type="ECO:0000256" key="7">
    <source>
        <dbReference type="ARBA" id="ARBA00023034"/>
    </source>
</evidence>
<dbReference type="GO" id="GO:0000139">
    <property type="term" value="C:Golgi membrane"/>
    <property type="evidence" value="ECO:0007669"/>
    <property type="project" value="UniProtKB-SubCell"/>
</dbReference>
<dbReference type="GO" id="GO:0015031">
    <property type="term" value="P:protein transport"/>
    <property type="evidence" value="ECO:0007669"/>
    <property type="project" value="UniProtKB-KW"/>
</dbReference>
<dbReference type="GO" id="GO:0005793">
    <property type="term" value="C:endoplasmic reticulum-Golgi intermediate compartment"/>
    <property type="evidence" value="ECO:0007669"/>
    <property type="project" value="UniProtKB-UniRule"/>
</dbReference>
<evidence type="ECO:0000256" key="5">
    <source>
        <dbReference type="ARBA" id="ARBA00022927"/>
    </source>
</evidence>
<keyword evidence="2 9" id="KW-0813">Transport</keyword>
<feature type="transmembrane region" description="Helical" evidence="9">
    <location>
        <begin position="174"/>
        <end position="193"/>
    </location>
</feature>
<dbReference type="OrthoDB" id="337750at2759"/>
<evidence type="ECO:0000256" key="3">
    <source>
        <dbReference type="ARBA" id="ARBA00022692"/>
    </source>
</evidence>
<evidence type="ECO:0000256" key="6">
    <source>
        <dbReference type="ARBA" id="ARBA00022989"/>
    </source>
</evidence>
<evidence type="ECO:0000313" key="12">
    <source>
        <dbReference type="Proteomes" id="UP000789405"/>
    </source>
</evidence>
<dbReference type="Pfam" id="PF03878">
    <property type="entry name" value="YIF1"/>
    <property type="match status" value="1"/>
</dbReference>
<protein>
    <recommendedName>
        <fullName evidence="9">Protein YIF1</fullName>
    </recommendedName>
</protein>
<feature type="non-terminal residue" evidence="11">
    <location>
        <position position="324"/>
    </location>
</feature>
<evidence type="ECO:0000256" key="1">
    <source>
        <dbReference type="ARBA" id="ARBA00009727"/>
    </source>
</evidence>
<dbReference type="PANTHER" id="PTHR14083:SF0">
    <property type="entry name" value="YIP1D-INTERACTING FACTOR 1, ISOFORM C"/>
    <property type="match status" value="1"/>
</dbReference>
<feature type="compositionally biased region" description="Pro residues" evidence="10">
    <location>
        <begin position="7"/>
        <end position="19"/>
    </location>
</feature>
<dbReference type="GO" id="GO:0005789">
    <property type="term" value="C:endoplasmic reticulum membrane"/>
    <property type="evidence" value="ECO:0007669"/>
    <property type="project" value="UniProtKB-SubCell"/>
</dbReference>
<comment type="similarity">
    <text evidence="1 9">Belongs to the YIF1 family.</text>
</comment>
<keyword evidence="7 9" id="KW-0333">Golgi apparatus</keyword>
<comment type="subcellular location">
    <subcellularLocation>
        <location evidence="9">Endoplasmic reticulum membrane</location>
        <topology evidence="9">Multi-pass membrane protein</topology>
    </subcellularLocation>
    <subcellularLocation>
        <location evidence="9">Golgi apparatus membrane</location>
        <topology evidence="9">Multi-pass membrane protein</topology>
    </subcellularLocation>
</comment>
<comment type="function">
    <text evidence="9">Has a role in transport between endoplasmic reticulum and Golgi.</text>
</comment>
<gene>
    <name evidence="11" type="ORF">DERYTH_LOCUS4642</name>
</gene>
<accession>A0A9N9APB5</accession>
<keyword evidence="6 9" id="KW-1133">Transmembrane helix</keyword>
<feature type="transmembrane region" description="Helical" evidence="9">
    <location>
        <begin position="200"/>
        <end position="220"/>
    </location>
</feature>
<evidence type="ECO:0000256" key="4">
    <source>
        <dbReference type="ARBA" id="ARBA00022824"/>
    </source>
</evidence>
<keyword evidence="4 9" id="KW-0256">Endoplasmic reticulum</keyword>
<evidence type="ECO:0000256" key="8">
    <source>
        <dbReference type="ARBA" id="ARBA00023136"/>
    </source>
</evidence>
<keyword evidence="12" id="KW-1185">Reference proteome</keyword>
<feature type="transmembrane region" description="Helical" evidence="9">
    <location>
        <begin position="137"/>
        <end position="154"/>
    </location>
</feature>
<feature type="transmembrane region" description="Helical" evidence="9">
    <location>
        <begin position="226"/>
        <end position="245"/>
    </location>
</feature>
<sequence length="324" mass="36548">PQQHSVSPPPLQHPIPTHPPIQMRDPPSSPSPPTQQHLHNTNIWHLNDATTQMGVEFGRTVLTAGSEYVEKNINRYVDIPALKYYFKVNNSYVANKIKLLLFPWRHKRWTRIVIRSEQNGQLEGFKPPRDDINSPDLYIPAMALVTYVLLTGIVSGTQGNKFHPEVLGVNATSAFLLMVLELAFIKLGCYLLNITSDTNILNLLAYSGYKFVGVIVTLAVSLIAPFWVVASTFVYTAFANGFFLLRSLRQVVFPDASATVDPNQEQYENKIFVPAQLESALHRNVLGSAAFDQFARGVEVHQQTCVKRPAHFQKNRAIGRWHKY</sequence>
<organism evidence="11 12">
    <name type="scientific">Dentiscutata erythropus</name>
    <dbReference type="NCBI Taxonomy" id="1348616"/>
    <lineage>
        <taxon>Eukaryota</taxon>
        <taxon>Fungi</taxon>
        <taxon>Fungi incertae sedis</taxon>
        <taxon>Mucoromycota</taxon>
        <taxon>Glomeromycotina</taxon>
        <taxon>Glomeromycetes</taxon>
        <taxon>Diversisporales</taxon>
        <taxon>Gigasporaceae</taxon>
        <taxon>Dentiscutata</taxon>
    </lineage>
</organism>
<dbReference type="InterPro" id="IPR005578">
    <property type="entry name" value="Yif1_fam"/>
</dbReference>
<keyword evidence="3 9" id="KW-0812">Transmembrane</keyword>
<keyword evidence="5 9" id="KW-0653">Protein transport</keyword>
<dbReference type="EMBL" id="CAJVPY010001809">
    <property type="protein sequence ID" value="CAG8537486.1"/>
    <property type="molecule type" value="Genomic_DNA"/>
</dbReference>
<dbReference type="AlphaFoldDB" id="A0A9N9APB5"/>
<name>A0A9N9APB5_9GLOM</name>
<reference evidence="11" key="1">
    <citation type="submission" date="2021-06" db="EMBL/GenBank/DDBJ databases">
        <authorList>
            <person name="Kallberg Y."/>
            <person name="Tangrot J."/>
            <person name="Rosling A."/>
        </authorList>
    </citation>
    <scope>NUCLEOTIDE SEQUENCE</scope>
    <source>
        <strain evidence="11">MA453B</strain>
    </source>
</reference>
<feature type="region of interest" description="Disordered" evidence="10">
    <location>
        <begin position="1"/>
        <end position="38"/>
    </location>
</feature>
<dbReference type="Proteomes" id="UP000789405">
    <property type="component" value="Unassembled WGS sequence"/>
</dbReference>
<dbReference type="PANTHER" id="PTHR14083">
    <property type="entry name" value="YIP1 INTERACTING FACTOR HOMOLOG YIF1 PROTEIN"/>
    <property type="match status" value="1"/>
</dbReference>
<comment type="caution">
    <text evidence="11">The sequence shown here is derived from an EMBL/GenBank/DDBJ whole genome shotgun (WGS) entry which is preliminary data.</text>
</comment>